<dbReference type="InterPro" id="IPR001288">
    <property type="entry name" value="Translation_initiation_fac_3"/>
</dbReference>
<dbReference type="GO" id="GO:0005829">
    <property type="term" value="C:cytosol"/>
    <property type="evidence" value="ECO:0007669"/>
    <property type="project" value="TreeGrafter"/>
</dbReference>
<dbReference type="PROSITE" id="PS00938">
    <property type="entry name" value="IF3"/>
    <property type="match status" value="1"/>
</dbReference>
<dbReference type="Gene3D" id="3.10.20.80">
    <property type="entry name" value="Translation initiation factor 3 (IF-3), N-terminal domain"/>
    <property type="match status" value="1"/>
</dbReference>
<keyword evidence="3" id="KW-0648">Protein biosynthesis</keyword>
<dbReference type="HAMAP" id="MF_00080">
    <property type="entry name" value="IF_3"/>
    <property type="match status" value="1"/>
</dbReference>
<dbReference type="Gene3D" id="3.30.110.10">
    <property type="entry name" value="Translation initiation factor 3 (IF-3), C-terminal domain"/>
    <property type="match status" value="1"/>
</dbReference>
<dbReference type="SUPFAM" id="SSF54364">
    <property type="entry name" value="Translation initiation factor IF3, N-terminal domain"/>
    <property type="match status" value="1"/>
</dbReference>
<proteinExistence type="inferred from homology"/>
<name>X1IXZ0_9ZZZZ</name>
<dbReference type="InterPro" id="IPR036788">
    <property type="entry name" value="T_IF-3_C_sf"/>
</dbReference>
<evidence type="ECO:0000256" key="1">
    <source>
        <dbReference type="ARBA" id="ARBA00005439"/>
    </source>
</evidence>
<dbReference type="GO" id="GO:0032790">
    <property type="term" value="P:ribosome disassembly"/>
    <property type="evidence" value="ECO:0007669"/>
    <property type="project" value="TreeGrafter"/>
</dbReference>
<dbReference type="GO" id="GO:0043022">
    <property type="term" value="F:ribosome binding"/>
    <property type="evidence" value="ECO:0007669"/>
    <property type="project" value="TreeGrafter"/>
</dbReference>
<dbReference type="Pfam" id="PF00707">
    <property type="entry name" value="IF3_C"/>
    <property type="match status" value="1"/>
</dbReference>
<dbReference type="PANTHER" id="PTHR10938">
    <property type="entry name" value="TRANSLATION INITIATION FACTOR IF-3"/>
    <property type="match status" value="1"/>
</dbReference>
<feature type="domain" description="Translation initiation factor 3 N-terminal" evidence="5">
    <location>
        <begin position="10"/>
        <end position="79"/>
    </location>
</feature>
<evidence type="ECO:0000256" key="3">
    <source>
        <dbReference type="ARBA" id="ARBA00022917"/>
    </source>
</evidence>
<dbReference type="InterPro" id="IPR019813">
    <property type="entry name" value="Translation_initiation_fac3_CS"/>
</dbReference>
<dbReference type="GO" id="GO:0003743">
    <property type="term" value="F:translation initiation factor activity"/>
    <property type="evidence" value="ECO:0007669"/>
    <property type="project" value="UniProtKB-KW"/>
</dbReference>
<gene>
    <name evidence="6" type="ORF">S03H2_56255</name>
</gene>
<organism evidence="6">
    <name type="scientific">marine sediment metagenome</name>
    <dbReference type="NCBI Taxonomy" id="412755"/>
    <lineage>
        <taxon>unclassified sequences</taxon>
        <taxon>metagenomes</taxon>
        <taxon>ecological metagenomes</taxon>
    </lineage>
</organism>
<dbReference type="NCBIfam" id="TIGR00168">
    <property type="entry name" value="infC"/>
    <property type="match status" value="1"/>
</dbReference>
<dbReference type="InterPro" id="IPR019814">
    <property type="entry name" value="Translation_initiation_fac_3_N"/>
</dbReference>
<dbReference type="FunFam" id="3.30.110.10:FF:000001">
    <property type="entry name" value="Translation initiation factor IF-3"/>
    <property type="match status" value="1"/>
</dbReference>
<protein>
    <recommendedName>
        <fullName evidence="7">Translation initiation factor IF-3</fullName>
    </recommendedName>
</protein>
<dbReference type="InterPro" id="IPR036787">
    <property type="entry name" value="T_IF-3_N_sf"/>
</dbReference>
<dbReference type="GO" id="GO:0016020">
    <property type="term" value="C:membrane"/>
    <property type="evidence" value="ECO:0007669"/>
    <property type="project" value="TreeGrafter"/>
</dbReference>
<comment type="similarity">
    <text evidence="1">Belongs to the IF-3 family.</text>
</comment>
<accession>X1IXZ0</accession>
<reference evidence="6" key="1">
    <citation type="journal article" date="2014" name="Front. Microbiol.">
        <title>High frequency of phylogenetically diverse reductive dehalogenase-homologous genes in deep subseafloor sedimentary metagenomes.</title>
        <authorList>
            <person name="Kawai M."/>
            <person name="Futagami T."/>
            <person name="Toyoda A."/>
            <person name="Takaki Y."/>
            <person name="Nishi S."/>
            <person name="Hori S."/>
            <person name="Arai W."/>
            <person name="Tsubouchi T."/>
            <person name="Morono Y."/>
            <person name="Uchiyama I."/>
            <person name="Ito T."/>
            <person name="Fujiyama A."/>
            <person name="Inagaki F."/>
            <person name="Takami H."/>
        </authorList>
    </citation>
    <scope>NUCLEOTIDE SEQUENCE</scope>
    <source>
        <strain evidence="6">Expedition CK06-06</strain>
    </source>
</reference>
<sequence>YNISSSQFRINKSIRVPQVRLIDASGENIGVVSTEDAFRMAQEADLDLVEVAPNAEPPVCRVMDYGKFLYERTKKEREARKAQVKVEIKEIRLRPKTTDHHRGFKVRDARRWLESGKKVKVRIRFRGREITYPEIALEDLRGIAEELSDVAIVEQHPSLEGNAMLMVLAPAKAKKK</sequence>
<feature type="domain" description="Translation initiation factor 3 C-terminal" evidence="4">
    <location>
        <begin position="86"/>
        <end position="170"/>
    </location>
</feature>
<evidence type="ECO:0000256" key="2">
    <source>
        <dbReference type="ARBA" id="ARBA00022540"/>
    </source>
</evidence>
<evidence type="ECO:0000313" key="6">
    <source>
        <dbReference type="EMBL" id="GAH86572.1"/>
    </source>
</evidence>
<feature type="non-terminal residue" evidence="6">
    <location>
        <position position="1"/>
    </location>
</feature>
<dbReference type="FunFam" id="3.10.20.80:FF:000001">
    <property type="entry name" value="Translation initiation factor IF-3"/>
    <property type="match status" value="1"/>
</dbReference>
<dbReference type="Pfam" id="PF05198">
    <property type="entry name" value="IF3_N"/>
    <property type="match status" value="1"/>
</dbReference>
<evidence type="ECO:0000259" key="4">
    <source>
        <dbReference type="Pfam" id="PF00707"/>
    </source>
</evidence>
<comment type="caution">
    <text evidence="6">The sequence shown here is derived from an EMBL/GenBank/DDBJ whole genome shotgun (WGS) entry which is preliminary data.</text>
</comment>
<dbReference type="InterPro" id="IPR019815">
    <property type="entry name" value="Translation_initiation_fac_3_C"/>
</dbReference>
<dbReference type="AlphaFoldDB" id="X1IXZ0"/>
<dbReference type="SUPFAM" id="SSF55200">
    <property type="entry name" value="Translation initiation factor IF3, C-terminal domain"/>
    <property type="match status" value="1"/>
</dbReference>
<evidence type="ECO:0008006" key="7">
    <source>
        <dbReference type="Google" id="ProtNLM"/>
    </source>
</evidence>
<keyword evidence="2" id="KW-0396">Initiation factor</keyword>
<evidence type="ECO:0000259" key="5">
    <source>
        <dbReference type="Pfam" id="PF05198"/>
    </source>
</evidence>
<dbReference type="PANTHER" id="PTHR10938:SF0">
    <property type="entry name" value="TRANSLATION INITIATION FACTOR IF-3, MITOCHONDRIAL"/>
    <property type="match status" value="1"/>
</dbReference>
<dbReference type="EMBL" id="BARU01035974">
    <property type="protein sequence ID" value="GAH86572.1"/>
    <property type="molecule type" value="Genomic_DNA"/>
</dbReference>